<dbReference type="EMBL" id="CP091957">
    <property type="protein sequence ID" value="UOG56430.1"/>
    <property type="molecule type" value="Genomic_DNA"/>
</dbReference>
<evidence type="ECO:0000313" key="1">
    <source>
        <dbReference type="EMBL" id="UOG56430.1"/>
    </source>
</evidence>
<reference evidence="1" key="1">
    <citation type="submission" date="2022-02" db="EMBL/GenBank/DDBJ databases">
        <title>The genetically variable rfb locus in Leptospira is a mobile cassette and a molecular signature of serovar identity.</title>
        <authorList>
            <person name="Nieves C."/>
            <person name="Vincent A.T."/>
            <person name="Zarantonelli L."/>
            <person name="Picardeau M."/>
            <person name="Veyrier F.J."/>
            <person name="Buschiazzo A."/>
        </authorList>
    </citation>
    <scope>NUCLEOTIDE SEQUENCE</scope>
    <source>
        <strain evidence="1">IP1512017</strain>
    </source>
</reference>
<dbReference type="Proteomes" id="UP000829829">
    <property type="component" value="Chromosome 1"/>
</dbReference>
<accession>A0AAE9K7T3</accession>
<proteinExistence type="predicted"/>
<name>A0AAE9K7T3_9LEPT</name>
<dbReference type="AlphaFoldDB" id="A0AAE9K7T3"/>
<dbReference type="RefSeq" id="WP_243815473.1">
    <property type="nucleotide sequence ID" value="NZ_CP091957.1"/>
</dbReference>
<evidence type="ECO:0000313" key="2">
    <source>
        <dbReference type="Proteomes" id="UP000829829"/>
    </source>
</evidence>
<protein>
    <submittedName>
        <fullName evidence="1">Uncharacterized protein</fullName>
    </submittedName>
</protein>
<gene>
    <name evidence="1" type="ORF">MAL03_16785</name>
</gene>
<organism evidence="1 2">
    <name type="scientific">Leptospira noguchii</name>
    <dbReference type="NCBI Taxonomy" id="28182"/>
    <lineage>
        <taxon>Bacteria</taxon>
        <taxon>Pseudomonadati</taxon>
        <taxon>Spirochaetota</taxon>
        <taxon>Spirochaetia</taxon>
        <taxon>Leptospirales</taxon>
        <taxon>Leptospiraceae</taxon>
        <taxon>Leptospira</taxon>
    </lineage>
</organism>
<sequence length="66" mass="7334">MKLNLTDPTETQQHLSKLNASLLWSLWETQCIAPMVALGNSMHRSYGRSAGWCLGFGATLNLRTVN</sequence>